<comment type="similarity">
    <text evidence="8">Belongs to the zinc-containing alcohol dehydrogenase family.</text>
</comment>
<dbReference type="SMART" id="SM00829">
    <property type="entry name" value="PKS_ER"/>
    <property type="match status" value="1"/>
</dbReference>
<keyword evidence="6" id="KW-0520">NAD</keyword>
<dbReference type="GO" id="GO:0008270">
    <property type="term" value="F:zinc ion binding"/>
    <property type="evidence" value="ECO:0007669"/>
    <property type="project" value="InterPro"/>
</dbReference>
<evidence type="ECO:0000313" key="11">
    <source>
        <dbReference type="Proteomes" id="UP000243650"/>
    </source>
</evidence>
<dbReference type="Pfam" id="PF00107">
    <property type="entry name" value="ADH_zinc_N"/>
    <property type="match status" value="1"/>
</dbReference>
<protein>
    <recommendedName>
        <fullName evidence="7">L-threonine 3-dehydrogenase</fullName>
        <ecNumber evidence="7">1.1.1.103</ecNumber>
    </recommendedName>
</protein>
<dbReference type="PANTHER" id="PTHR43401:SF2">
    <property type="entry name" value="L-THREONINE 3-DEHYDROGENASE"/>
    <property type="match status" value="1"/>
</dbReference>
<dbReference type="InterPro" id="IPR013149">
    <property type="entry name" value="ADH-like_C"/>
</dbReference>
<dbReference type="NCBIfam" id="TIGR00692">
    <property type="entry name" value="tdh"/>
    <property type="match status" value="1"/>
</dbReference>
<evidence type="ECO:0000256" key="8">
    <source>
        <dbReference type="RuleBase" id="RU361277"/>
    </source>
</evidence>
<gene>
    <name evidence="10" type="primary">tdh</name>
    <name evidence="10" type="ORF">C6I21_10175</name>
</gene>
<reference evidence="10 11" key="1">
    <citation type="submission" date="2018-03" db="EMBL/GenBank/DDBJ databases">
        <title>Bacillus urumqiensis sp. nov., a moderately haloalkaliphilic bacterium isolated from a salt lake.</title>
        <authorList>
            <person name="Zhao B."/>
            <person name="Liao Z."/>
        </authorList>
    </citation>
    <scope>NUCLEOTIDE SEQUENCE [LARGE SCALE GENOMIC DNA]</scope>
    <source>
        <strain evidence="10 11">BZ-SZ-XJ18</strain>
    </source>
</reference>
<keyword evidence="4 8" id="KW-0862">Zinc</keyword>
<dbReference type="Gene3D" id="3.90.180.10">
    <property type="entry name" value="Medium-chain alcohol dehydrogenases, catalytic domain"/>
    <property type="match status" value="1"/>
</dbReference>
<dbReference type="Pfam" id="PF08240">
    <property type="entry name" value="ADH_N"/>
    <property type="match status" value="1"/>
</dbReference>
<dbReference type="PANTHER" id="PTHR43401">
    <property type="entry name" value="L-THREONINE 3-DEHYDROGENASE"/>
    <property type="match status" value="1"/>
</dbReference>
<dbReference type="NCBIfam" id="NF003808">
    <property type="entry name" value="PRK05396.1"/>
    <property type="match status" value="1"/>
</dbReference>
<keyword evidence="5" id="KW-0560">Oxidoreductase</keyword>
<dbReference type="PROSITE" id="PS00059">
    <property type="entry name" value="ADH_ZINC"/>
    <property type="match status" value="1"/>
</dbReference>
<evidence type="ECO:0000313" key="10">
    <source>
        <dbReference type="EMBL" id="PRO65165.1"/>
    </source>
</evidence>
<evidence type="ECO:0000256" key="7">
    <source>
        <dbReference type="NCBIfam" id="TIGR00692"/>
    </source>
</evidence>
<feature type="domain" description="Enoyl reductase (ER)" evidence="9">
    <location>
        <begin position="9"/>
        <end position="338"/>
    </location>
</feature>
<sequence length="340" mass="36218">MMKALMKTSASAGAELKTVPIPEPGPGEVQIKIETMSICGTDLHIYEWDDWAAGRINTPYIFGHEFSGVISEIGRGVEGLEPGERCSAETHIVCGKCRACRSGKAHVCLNTSIIGVDRDGSFAEYIVVPQENVIVNHPSIPARVNSLQEPFGNAVHTVLSGQPAGRSTAVVGCGPIGLMAVCAAKACGASRVLAFDVNEYRLDLARKAGADVIINPAETDMLQAALQETGGVDVVCEMSGNPQAFDAALKMTAQGGHMAVLSLPPTVPVRMTEDVVFKGITIQGITGRRMYETWLQVQGLLASGQVDLEPLITHEFKLEEFAAGFNLMKEGNCGKIILRP</sequence>
<organism evidence="10 11">
    <name type="scientific">Alkalicoccus urumqiensis</name>
    <name type="common">Bacillus urumqiensis</name>
    <dbReference type="NCBI Taxonomy" id="1548213"/>
    <lineage>
        <taxon>Bacteria</taxon>
        <taxon>Bacillati</taxon>
        <taxon>Bacillota</taxon>
        <taxon>Bacilli</taxon>
        <taxon>Bacillales</taxon>
        <taxon>Bacillaceae</taxon>
        <taxon>Alkalicoccus</taxon>
    </lineage>
</organism>
<accession>A0A2P6MFU5</accession>
<comment type="cofactor">
    <cofactor evidence="1 8">
        <name>Zn(2+)</name>
        <dbReference type="ChEBI" id="CHEBI:29105"/>
    </cofactor>
</comment>
<keyword evidence="2" id="KW-0963">Cytoplasm</keyword>
<dbReference type="InterPro" id="IPR050129">
    <property type="entry name" value="Zn_alcohol_dh"/>
</dbReference>
<proteinExistence type="inferred from homology"/>
<evidence type="ECO:0000256" key="1">
    <source>
        <dbReference type="ARBA" id="ARBA00001947"/>
    </source>
</evidence>
<evidence type="ECO:0000256" key="6">
    <source>
        <dbReference type="ARBA" id="ARBA00023027"/>
    </source>
</evidence>
<dbReference type="Gene3D" id="3.40.50.720">
    <property type="entry name" value="NAD(P)-binding Rossmann-like Domain"/>
    <property type="match status" value="1"/>
</dbReference>
<keyword evidence="11" id="KW-1185">Reference proteome</keyword>
<dbReference type="InterPro" id="IPR013154">
    <property type="entry name" value="ADH-like_N"/>
</dbReference>
<name>A0A2P6MFU5_ALKUR</name>
<dbReference type="RefSeq" id="WP_105959365.1">
    <property type="nucleotide sequence ID" value="NZ_PVNS01000009.1"/>
</dbReference>
<evidence type="ECO:0000256" key="3">
    <source>
        <dbReference type="ARBA" id="ARBA00022723"/>
    </source>
</evidence>
<dbReference type="GO" id="GO:0008743">
    <property type="term" value="F:L-threonine 3-dehydrogenase activity"/>
    <property type="evidence" value="ECO:0007669"/>
    <property type="project" value="UniProtKB-UniRule"/>
</dbReference>
<keyword evidence="3 8" id="KW-0479">Metal-binding</keyword>
<evidence type="ECO:0000256" key="4">
    <source>
        <dbReference type="ARBA" id="ARBA00022833"/>
    </source>
</evidence>
<dbReference type="InterPro" id="IPR004627">
    <property type="entry name" value="L-Threonine_3-DHase"/>
</dbReference>
<comment type="caution">
    <text evidence="10">The sequence shown here is derived from an EMBL/GenBank/DDBJ whole genome shotgun (WGS) entry which is preliminary data.</text>
</comment>
<dbReference type="InterPro" id="IPR036291">
    <property type="entry name" value="NAD(P)-bd_dom_sf"/>
</dbReference>
<evidence type="ECO:0000256" key="2">
    <source>
        <dbReference type="ARBA" id="ARBA00022490"/>
    </source>
</evidence>
<dbReference type="InterPro" id="IPR002328">
    <property type="entry name" value="ADH_Zn_CS"/>
</dbReference>
<dbReference type="SUPFAM" id="SSF51735">
    <property type="entry name" value="NAD(P)-binding Rossmann-fold domains"/>
    <property type="match status" value="1"/>
</dbReference>
<dbReference type="InterPro" id="IPR011032">
    <property type="entry name" value="GroES-like_sf"/>
</dbReference>
<dbReference type="AlphaFoldDB" id="A0A2P6MFU5"/>
<evidence type="ECO:0000259" key="9">
    <source>
        <dbReference type="SMART" id="SM00829"/>
    </source>
</evidence>
<evidence type="ECO:0000256" key="5">
    <source>
        <dbReference type="ARBA" id="ARBA00023002"/>
    </source>
</evidence>
<dbReference type="Proteomes" id="UP000243650">
    <property type="component" value="Unassembled WGS sequence"/>
</dbReference>
<dbReference type="GO" id="GO:0006567">
    <property type="term" value="P:L-threonine catabolic process"/>
    <property type="evidence" value="ECO:0007669"/>
    <property type="project" value="UniProtKB-UniRule"/>
</dbReference>
<dbReference type="SUPFAM" id="SSF50129">
    <property type="entry name" value="GroES-like"/>
    <property type="match status" value="1"/>
</dbReference>
<dbReference type="EMBL" id="PVNS01000009">
    <property type="protein sequence ID" value="PRO65165.1"/>
    <property type="molecule type" value="Genomic_DNA"/>
</dbReference>
<dbReference type="EC" id="1.1.1.103" evidence="7"/>
<dbReference type="OrthoDB" id="9770238at2"/>
<dbReference type="InterPro" id="IPR020843">
    <property type="entry name" value="ER"/>
</dbReference>